<proteinExistence type="predicted"/>
<evidence type="ECO:0000313" key="2">
    <source>
        <dbReference type="Proteomes" id="UP000703269"/>
    </source>
</evidence>
<dbReference type="EMBL" id="BPQB01000151">
    <property type="protein sequence ID" value="GJF00405.1"/>
    <property type="molecule type" value="Genomic_DNA"/>
</dbReference>
<accession>A0A9P3LND6</accession>
<sequence length="194" mass="22153">MFKSFVHHRKIPISLPEIPQSKCKGVKYYDEETFDEFLKDIRKENSKDGESAQPVKKKRAVAGEGVDWGFLEDVEDNPLSVKRGDRICSFARGLQEEVLMEFSDDKLPSTCKAHMPLYHCQGFIAAIESEFEELRYCSNHWKAEKVAIYIYSTWQTSRRKAAAKARNIVKNEDPFDADALVTLHTLDTISSDAG</sequence>
<gene>
    <name evidence="1" type="ORF">PsYK624_166930</name>
</gene>
<dbReference type="Proteomes" id="UP000703269">
    <property type="component" value="Unassembled WGS sequence"/>
</dbReference>
<organism evidence="1 2">
    <name type="scientific">Phanerochaete sordida</name>
    <dbReference type="NCBI Taxonomy" id="48140"/>
    <lineage>
        <taxon>Eukaryota</taxon>
        <taxon>Fungi</taxon>
        <taxon>Dikarya</taxon>
        <taxon>Basidiomycota</taxon>
        <taxon>Agaricomycotina</taxon>
        <taxon>Agaricomycetes</taxon>
        <taxon>Polyporales</taxon>
        <taxon>Phanerochaetaceae</taxon>
        <taxon>Phanerochaete</taxon>
    </lineage>
</organism>
<evidence type="ECO:0000313" key="1">
    <source>
        <dbReference type="EMBL" id="GJF00405.1"/>
    </source>
</evidence>
<name>A0A9P3LND6_9APHY</name>
<dbReference type="OrthoDB" id="3235325at2759"/>
<dbReference type="AlphaFoldDB" id="A0A9P3LND6"/>
<comment type="caution">
    <text evidence="1">The sequence shown here is derived from an EMBL/GenBank/DDBJ whole genome shotgun (WGS) entry which is preliminary data.</text>
</comment>
<keyword evidence="2" id="KW-1185">Reference proteome</keyword>
<protein>
    <submittedName>
        <fullName evidence="1">Uncharacterized protein</fullName>
    </submittedName>
</protein>
<reference evidence="1 2" key="1">
    <citation type="submission" date="2021-08" db="EMBL/GenBank/DDBJ databases">
        <title>Draft Genome Sequence of Phanerochaete sordida strain YK-624.</title>
        <authorList>
            <person name="Mori T."/>
            <person name="Dohra H."/>
            <person name="Suzuki T."/>
            <person name="Kawagishi H."/>
            <person name="Hirai H."/>
        </authorList>
    </citation>
    <scope>NUCLEOTIDE SEQUENCE [LARGE SCALE GENOMIC DNA]</scope>
    <source>
        <strain evidence="1 2">YK-624</strain>
    </source>
</reference>